<keyword evidence="2" id="KW-1185">Reference proteome</keyword>
<gene>
    <name evidence="1" type="ORF">PYV00_02510</name>
</gene>
<evidence type="ECO:0000313" key="1">
    <source>
        <dbReference type="EMBL" id="MDE8650587.1"/>
    </source>
</evidence>
<dbReference type="Proteomes" id="UP001216253">
    <property type="component" value="Unassembled WGS sequence"/>
</dbReference>
<sequence length="108" mass="11703">MSRYELKTKPGNGVIKAVIGWDRPLQTFFAQVFTPTDEDPEEGEATIWLGTEPGELPNPEAAIRVVEAYAEVPETLAATLAADRLVTIGVQDGAHQVRAKLGLFAPRS</sequence>
<protein>
    <submittedName>
        <fullName evidence="1">Uncharacterized protein</fullName>
    </submittedName>
</protein>
<dbReference type="RefSeq" id="WP_275226667.1">
    <property type="nucleotide sequence ID" value="NZ_JARESE010000006.1"/>
</dbReference>
<dbReference type="EMBL" id="JARESE010000006">
    <property type="protein sequence ID" value="MDE8650587.1"/>
    <property type="molecule type" value="Genomic_DNA"/>
</dbReference>
<comment type="caution">
    <text evidence="1">The sequence shown here is derived from an EMBL/GenBank/DDBJ whole genome shotgun (WGS) entry which is preliminary data.</text>
</comment>
<accession>A0ABT5WKL7</accession>
<organism evidence="1 2">
    <name type="scientific">Novosphingobium album</name>
    <name type="common">ex Liu et al. 2023</name>
    <dbReference type="NCBI Taxonomy" id="3031130"/>
    <lineage>
        <taxon>Bacteria</taxon>
        <taxon>Pseudomonadati</taxon>
        <taxon>Pseudomonadota</taxon>
        <taxon>Alphaproteobacteria</taxon>
        <taxon>Sphingomonadales</taxon>
        <taxon>Sphingomonadaceae</taxon>
        <taxon>Novosphingobium</taxon>
    </lineage>
</organism>
<proteinExistence type="predicted"/>
<evidence type="ECO:0000313" key="2">
    <source>
        <dbReference type="Proteomes" id="UP001216253"/>
    </source>
</evidence>
<name>A0ABT5WKL7_9SPHN</name>
<reference evidence="1 2" key="1">
    <citation type="submission" date="2023-03" db="EMBL/GenBank/DDBJ databases">
        <title>NovoSphingobium album sp. nov. isolated from polycyclic aromatic hydrocarbons- and heavy-metal polluted soil.</title>
        <authorList>
            <person name="Liu Z."/>
            <person name="Wang K."/>
        </authorList>
    </citation>
    <scope>NUCLEOTIDE SEQUENCE [LARGE SCALE GENOMIC DNA]</scope>
    <source>
        <strain evidence="1 2">H3SJ31-1</strain>
    </source>
</reference>